<evidence type="ECO:0008006" key="3">
    <source>
        <dbReference type="Google" id="ProtNLM"/>
    </source>
</evidence>
<dbReference type="EMBL" id="SPSB01000001">
    <property type="protein sequence ID" value="TFV97898.1"/>
    <property type="molecule type" value="Genomic_DNA"/>
</dbReference>
<keyword evidence="2" id="KW-1185">Reference proteome</keyword>
<dbReference type="CDD" id="cd18773">
    <property type="entry name" value="PDC1_HK_sensor"/>
    <property type="match status" value="1"/>
</dbReference>
<accession>A0A4Y9R127</accession>
<dbReference type="Proteomes" id="UP000297647">
    <property type="component" value="Unassembled WGS sequence"/>
</dbReference>
<name>A0A4Y9R127_9BACT</name>
<dbReference type="AlphaFoldDB" id="A0A4Y9R127"/>
<dbReference type="RefSeq" id="WP_135071425.1">
    <property type="nucleotide sequence ID" value="NZ_SPSB01000001.1"/>
</dbReference>
<organism evidence="1 2">
    <name type="scientific">Algoriphagus kandeliae</name>
    <dbReference type="NCBI Taxonomy" id="2562278"/>
    <lineage>
        <taxon>Bacteria</taxon>
        <taxon>Pseudomonadati</taxon>
        <taxon>Bacteroidota</taxon>
        <taxon>Cytophagia</taxon>
        <taxon>Cytophagales</taxon>
        <taxon>Cyclobacteriaceae</taxon>
        <taxon>Algoriphagus</taxon>
    </lineage>
</organism>
<sequence length="335" mass="38307">MNKVRSLFSLFFILIACSDSIQEGYRSDKLLLGEMVSVLEEQADILTQEIVILADYMDSLLKNKETVLAQNLADPYLMDGVFSSIPTLGDTARSTVILLNSTKNYEAGLEEIKLTNSMDSVFSNLYSRYVNIAQVYFNTSNQVSRVYPSYDVINMVDPNIDVTEFNFYYEADEEHNPEKGPVWIQEPYVDPAGKGWILSLVHPVYDGDKLFAVIGIDVTVDEIIQNFFDNYEGSFLIVNRKGDIVAGTSSAIESLSMPPLKNHVYRETINADYFRITDYNLFNSKSREVRKMASRFLIESQDLFPFESESYLQNAVCQRFDGIDWFMIKINPRIK</sequence>
<reference evidence="1 2" key="1">
    <citation type="submission" date="2019-03" db="EMBL/GenBank/DDBJ databases">
        <title>Algoriphagus sp. nov, a new strain isolated from root system soil of mangrove plant Kandelia.</title>
        <authorList>
            <person name="Yin Q."/>
            <person name="Wang K."/>
            <person name="Song Z."/>
        </authorList>
    </citation>
    <scope>NUCLEOTIDE SEQUENCE [LARGE SCALE GENOMIC DNA]</scope>
    <source>
        <strain evidence="1 2">XY-J91</strain>
    </source>
</reference>
<evidence type="ECO:0000313" key="1">
    <source>
        <dbReference type="EMBL" id="TFV97898.1"/>
    </source>
</evidence>
<proteinExistence type="predicted"/>
<protein>
    <recommendedName>
        <fullName evidence="3">Cache domain-containing protein</fullName>
    </recommendedName>
</protein>
<dbReference type="OrthoDB" id="9770795at2"/>
<dbReference type="PROSITE" id="PS51257">
    <property type="entry name" value="PROKAR_LIPOPROTEIN"/>
    <property type="match status" value="1"/>
</dbReference>
<dbReference type="Gene3D" id="3.30.450.20">
    <property type="entry name" value="PAS domain"/>
    <property type="match status" value="1"/>
</dbReference>
<comment type="caution">
    <text evidence="1">The sequence shown here is derived from an EMBL/GenBank/DDBJ whole genome shotgun (WGS) entry which is preliminary data.</text>
</comment>
<evidence type="ECO:0000313" key="2">
    <source>
        <dbReference type="Proteomes" id="UP000297647"/>
    </source>
</evidence>
<gene>
    <name evidence="1" type="ORF">E4S40_04465</name>
</gene>